<dbReference type="AlphaFoldDB" id="A0A974XXZ6"/>
<dbReference type="EMBL" id="CP071518">
    <property type="protein sequence ID" value="QSX76920.1"/>
    <property type="molecule type" value="Genomic_DNA"/>
</dbReference>
<keyword evidence="1" id="KW-1133">Transmembrane helix</keyword>
<dbReference type="RefSeq" id="WP_200610943.1">
    <property type="nucleotide sequence ID" value="NZ_CP071518.1"/>
</dbReference>
<evidence type="ECO:0000256" key="1">
    <source>
        <dbReference type="SAM" id="Phobius"/>
    </source>
</evidence>
<keyword evidence="1" id="KW-0812">Transmembrane</keyword>
<keyword evidence="1" id="KW-0472">Membrane</keyword>
<evidence type="ECO:0000313" key="3">
    <source>
        <dbReference type="Proteomes" id="UP000639274"/>
    </source>
</evidence>
<proteinExistence type="predicted"/>
<gene>
    <name evidence="2" type="ORF">I8J32_008770</name>
</gene>
<evidence type="ECO:0000313" key="2">
    <source>
        <dbReference type="EMBL" id="QSX76920.1"/>
    </source>
</evidence>
<name>A0A974XXZ6_9GAMM</name>
<accession>A0A974XXZ6</accession>
<dbReference type="KEGG" id="lsf:I8J32_008770"/>
<sequence length="162" mass="17294">MEGGPSQLELRSAKFTYAVFMLPAAVLALLAVSAELNNGGAWLATAAMGLLAVAVLGLCIGFNRIRLDGQTLSFRGTRRASFRIDEIRVTAKGKQVNGRSMVVPVLIVHRRGQRAACFVKPIKAFGREDLVRLLLELRQQGVPVVVKPSSGLSVPQCNPAGG</sequence>
<feature type="transmembrane region" description="Helical" evidence="1">
    <location>
        <begin position="15"/>
        <end position="34"/>
    </location>
</feature>
<keyword evidence="3" id="KW-1185">Reference proteome</keyword>
<organism evidence="2 3">
    <name type="scientific">Agrilutibacter solisilvae</name>
    <dbReference type="NCBI Taxonomy" id="2763317"/>
    <lineage>
        <taxon>Bacteria</taxon>
        <taxon>Pseudomonadati</taxon>
        <taxon>Pseudomonadota</taxon>
        <taxon>Gammaproteobacteria</taxon>
        <taxon>Lysobacterales</taxon>
        <taxon>Lysobacteraceae</taxon>
        <taxon>Agrilutibacter</taxon>
    </lineage>
</organism>
<protein>
    <submittedName>
        <fullName evidence="2">Uncharacterized protein</fullName>
    </submittedName>
</protein>
<reference evidence="2 3" key="1">
    <citation type="submission" date="2021-03" db="EMBL/GenBank/DDBJ databases">
        <title>Lysobacter sp. nov. isolated from soil of gangwondo yeongwol, south Korea.</title>
        <authorList>
            <person name="Kim K.R."/>
            <person name="Kim K.H."/>
            <person name="Jeon C.O."/>
        </authorList>
    </citation>
    <scope>NUCLEOTIDE SEQUENCE [LARGE SCALE GENOMIC DNA]</scope>
    <source>
        <strain evidence="2 3">R19</strain>
    </source>
</reference>
<feature type="transmembrane region" description="Helical" evidence="1">
    <location>
        <begin position="40"/>
        <end position="62"/>
    </location>
</feature>
<dbReference type="Proteomes" id="UP000639274">
    <property type="component" value="Chromosome"/>
</dbReference>